<accession>A0ABQ3I4Y5</accession>
<name>A0ABQ3I4Y5_9BACT</name>
<proteinExistence type="predicted"/>
<keyword evidence="3" id="KW-1185">Reference proteome</keyword>
<evidence type="ECO:0000256" key="1">
    <source>
        <dbReference type="SAM" id="Phobius"/>
    </source>
</evidence>
<dbReference type="RefSeq" id="WP_189628773.1">
    <property type="nucleotide sequence ID" value="NZ_BNAG01000001.1"/>
</dbReference>
<comment type="caution">
    <text evidence="2">The sequence shown here is derived from an EMBL/GenBank/DDBJ whole genome shotgun (WGS) entry which is preliminary data.</text>
</comment>
<protein>
    <recommendedName>
        <fullName evidence="4">Ligand-binding SRPBCC domain-containing protein</fullName>
    </recommendedName>
</protein>
<keyword evidence="1" id="KW-0812">Transmembrane</keyword>
<dbReference type="InterPro" id="IPR023393">
    <property type="entry name" value="START-like_dom_sf"/>
</dbReference>
<organism evidence="2 3">
    <name type="scientific">Roseivirga thermotolerans</name>
    <dbReference type="NCBI Taxonomy" id="1758176"/>
    <lineage>
        <taxon>Bacteria</taxon>
        <taxon>Pseudomonadati</taxon>
        <taxon>Bacteroidota</taxon>
        <taxon>Cytophagia</taxon>
        <taxon>Cytophagales</taxon>
        <taxon>Roseivirgaceae</taxon>
        <taxon>Roseivirga</taxon>
    </lineage>
</organism>
<dbReference type="SUPFAM" id="SSF55961">
    <property type="entry name" value="Bet v1-like"/>
    <property type="match status" value="1"/>
</dbReference>
<gene>
    <name evidence="2" type="ORF">GCM10011340_06740</name>
</gene>
<feature type="transmembrane region" description="Helical" evidence="1">
    <location>
        <begin position="111"/>
        <end position="134"/>
    </location>
</feature>
<dbReference type="Proteomes" id="UP000658258">
    <property type="component" value="Unassembled WGS sequence"/>
</dbReference>
<evidence type="ECO:0000313" key="2">
    <source>
        <dbReference type="EMBL" id="GHE54714.1"/>
    </source>
</evidence>
<dbReference type="Gene3D" id="3.30.530.20">
    <property type="match status" value="1"/>
</dbReference>
<keyword evidence="1" id="KW-1133">Transmembrane helix</keyword>
<evidence type="ECO:0000313" key="3">
    <source>
        <dbReference type="Proteomes" id="UP000658258"/>
    </source>
</evidence>
<evidence type="ECO:0008006" key="4">
    <source>
        <dbReference type="Google" id="ProtNLM"/>
    </source>
</evidence>
<dbReference type="EMBL" id="BNAG01000001">
    <property type="protein sequence ID" value="GHE54714.1"/>
    <property type="molecule type" value="Genomic_DNA"/>
</dbReference>
<reference evidence="3" key="1">
    <citation type="journal article" date="2019" name="Int. J. Syst. Evol. Microbiol.">
        <title>The Global Catalogue of Microorganisms (GCM) 10K type strain sequencing project: providing services to taxonomists for standard genome sequencing and annotation.</title>
        <authorList>
            <consortium name="The Broad Institute Genomics Platform"/>
            <consortium name="The Broad Institute Genome Sequencing Center for Infectious Disease"/>
            <person name="Wu L."/>
            <person name="Ma J."/>
        </authorList>
    </citation>
    <scope>NUCLEOTIDE SEQUENCE [LARGE SCALE GENOMIC DNA]</scope>
    <source>
        <strain evidence="3">CGMCC 1.15111</strain>
    </source>
</reference>
<keyword evidence="1" id="KW-0472">Membrane</keyword>
<sequence>MRIRLSTPVQKPLDQVVQGFNEDLFKRLSPPFPKVKVIQFDGCRKGHIVALRLDFLLFKQWWTSTITEDQEDSGQFYFIDEGTKIPAPLKHWRHKHLLEKNGEGTIITDDVYYTTGLWFLDILLYPLLAIQFIYRKPIYKNIFGKN</sequence>